<dbReference type="InterPro" id="IPR033897">
    <property type="entry name" value="SRF-like_MADS-box"/>
</dbReference>
<dbReference type="Pfam" id="PF00319">
    <property type="entry name" value="SRF-TF"/>
    <property type="match status" value="1"/>
</dbReference>
<name>A0A5P1EG81_ASPOF</name>
<dbReference type="InterPro" id="IPR002100">
    <property type="entry name" value="TF_MADSbox"/>
</dbReference>
<dbReference type="GO" id="GO:0046983">
    <property type="term" value="F:protein dimerization activity"/>
    <property type="evidence" value="ECO:0007669"/>
    <property type="project" value="InterPro"/>
</dbReference>
<sequence length="130" mass="14276">MPSKKKITIKKQKIEMKRLESEDARRVCFSKYKTDIFSKASELATLYGAEVAVLLYSPMGKPYLFDSSRMGRDMNEVHNGNRFTVADSSDLGANQPGPSGSQGNSVALVNPDKLEGNQHEPSGTKPGGFY</sequence>
<dbReference type="GO" id="GO:0000981">
    <property type="term" value="F:DNA-binding transcription factor activity, RNA polymerase II-specific"/>
    <property type="evidence" value="ECO:0007669"/>
    <property type="project" value="InterPro"/>
</dbReference>
<dbReference type="SUPFAM" id="SSF55455">
    <property type="entry name" value="SRF-like"/>
    <property type="match status" value="1"/>
</dbReference>
<protein>
    <recommendedName>
        <fullName evidence="7">MADS-box domain-containing protein</fullName>
    </recommendedName>
</protein>
<feature type="domain" description="MADS-box" evidence="7">
    <location>
        <begin position="9"/>
        <end position="69"/>
    </location>
</feature>
<dbReference type="GO" id="GO:0000978">
    <property type="term" value="F:RNA polymerase II cis-regulatory region sequence-specific DNA binding"/>
    <property type="evidence" value="ECO:0007669"/>
    <property type="project" value="TreeGrafter"/>
</dbReference>
<accession>A0A5P1EG81</accession>
<dbReference type="PANTHER" id="PTHR11945">
    <property type="entry name" value="MADS BOX PROTEIN"/>
    <property type="match status" value="1"/>
</dbReference>
<dbReference type="GO" id="GO:0005634">
    <property type="term" value="C:nucleus"/>
    <property type="evidence" value="ECO:0007669"/>
    <property type="project" value="UniProtKB-SubCell"/>
</dbReference>
<evidence type="ECO:0000313" key="9">
    <source>
        <dbReference type="Proteomes" id="UP000243459"/>
    </source>
</evidence>
<keyword evidence="3" id="KW-0238">DNA-binding</keyword>
<gene>
    <name evidence="8" type="ORF">A4U43_C07F31330</name>
</gene>
<organism evidence="8 9">
    <name type="scientific">Asparagus officinalis</name>
    <name type="common">Garden asparagus</name>
    <dbReference type="NCBI Taxonomy" id="4686"/>
    <lineage>
        <taxon>Eukaryota</taxon>
        <taxon>Viridiplantae</taxon>
        <taxon>Streptophyta</taxon>
        <taxon>Embryophyta</taxon>
        <taxon>Tracheophyta</taxon>
        <taxon>Spermatophyta</taxon>
        <taxon>Magnoliopsida</taxon>
        <taxon>Liliopsida</taxon>
        <taxon>Asparagales</taxon>
        <taxon>Asparagaceae</taxon>
        <taxon>Asparagoideae</taxon>
        <taxon>Asparagus</taxon>
    </lineage>
</organism>
<dbReference type="Gramene" id="ONK64905">
    <property type="protein sequence ID" value="ONK64905"/>
    <property type="gene ID" value="A4U43_C07F31330"/>
</dbReference>
<feature type="region of interest" description="Disordered" evidence="6">
    <location>
        <begin position="75"/>
        <end position="130"/>
    </location>
</feature>
<dbReference type="AlphaFoldDB" id="A0A5P1EG81"/>
<keyword evidence="5" id="KW-0539">Nucleus</keyword>
<evidence type="ECO:0000256" key="1">
    <source>
        <dbReference type="ARBA" id="ARBA00004123"/>
    </source>
</evidence>
<dbReference type="PANTHER" id="PTHR11945:SF776">
    <property type="entry name" value="AGAMOUS-LIKE 50-RELATED"/>
    <property type="match status" value="1"/>
</dbReference>
<dbReference type="GO" id="GO:0045944">
    <property type="term" value="P:positive regulation of transcription by RNA polymerase II"/>
    <property type="evidence" value="ECO:0007669"/>
    <property type="project" value="InterPro"/>
</dbReference>
<reference evidence="9" key="1">
    <citation type="journal article" date="2017" name="Nat. Commun.">
        <title>The asparagus genome sheds light on the origin and evolution of a young Y chromosome.</title>
        <authorList>
            <person name="Harkess A."/>
            <person name="Zhou J."/>
            <person name="Xu C."/>
            <person name="Bowers J.E."/>
            <person name="Van der Hulst R."/>
            <person name="Ayyampalayam S."/>
            <person name="Mercati F."/>
            <person name="Riccardi P."/>
            <person name="McKain M.R."/>
            <person name="Kakrana A."/>
            <person name="Tang H."/>
            <person name="Ray J."/>
            <person name="Groenendijk J."/>
            <person name="Arikit S."/>
            <person name="Mathioni S.M."/>
            <person name="Nakano M."/>
            <person name="Shan H."/>
            <person name="Telgmann-Rauber A."/>
            <person name="Kanno A."/>
            <person name="Yue Z."/>
            <person name="Chen H."/>
            <person name="Li W."/>
            <person name="Chen Y."/>
            <person name="Xu X."/>
            <person name="Zhang Y."/>
            <person name="Luo S."/>
            <person name="Chen H."/>
            <person name="Gao J."/>
            <person name="Mao Z."/>
            <person name="Pires J.C."/>
            <person name="Luo M."/>
            <person name="Kudrna D."/>
            <person name="Wing R.A."/>
            <person name="Meyers B.C."/>
            <person name="Yi K."/>
            <person name="Kong H."/>
            <person name="Lavrijsen P."/>
            <person name="Sunseri F."/>
            <person name="Falavigna A."/>
            <person name="Ye Y."/>
            <person name="Leebens-Mack J.H."/>
            <person name="Chen G."/>
        </authorList>
    </citation>
    <scope>NUCLEOTIDE SEQUENCE [LARGE SCALE GENOMIC DNA]</scope>
    <source>
        <strain evidence="9">cv. DH0086</strain>
    </source>
</reference>
<evidence type="ECO:0000256" key="3">
    <source>
        <dbReference type="ARBA" id="ARBA00023125"/>
    </source>
</evidence>
<evidence type="ECO:0000256" key="6">
    <source>
        <dbReference type="SAM" id="MobiDB-lite"/>
    </source>
</evidence>
<feature type="compositionally biased region" description="Polar residues" evidence="6">
    <location>
        <begin position="96"/>
        <end position="107"/>
    </location>
</feature>
<evidence type="ECO:0000313" key="8">
    <source>
        <dbReference type="EMBL" id="ONK64905.1"/>
    </source>
</evidence>
<proteinExistence type="predicted"/>
<dbReference type="Proteomes" id="UP000243459">
    <property type="component" value="Chromosome 7"/>
</dbReference>
<dbReference type="EMBL" id="CM007387">
    <property type="protein sequence ID" value="ONK64905.1"/>
    <property type="molecule type" value="Genomic_DNA"/>
</dbReference>
<evidence type="ECO:0000256" key="4">
    <source>
        <dbReference type="ARBA" id="ARBA00023163"/>
    </source>
</evidence>
<dbReference type="InterPro" id="IPR036879">
    <property type="entry name" value="TF_MADSbox_sf"/>
</dbReference>
<dbReference type="CDD" id="cd00266">
    <property type="entry name" value="MADS_SRF_like"/>
    <property type="match status" value="1"/>
</dbReference>
<dbReference type="PROSITE" id="PS50066">
    <property type="entry name" value="MADS_BOX_2"/>
    <property type="match status" value="1"/>
</dbReference>
<dbReference type="SMART" id="SM00432">
    <property type="entry name" value="MADS"/>
    <property type="match status" value="1"/>
</dbReference>
<dbReference type="Gene3D" id="3.40.1810.10">
    <property type="entry name" value="Transcription factor, MADS-box"/>
    <property type="match status" value="1"/>
</dbReference>
<comment type="subcellular location">
    <subcellularLocation>
        <location evidence="1">Nucleus</location>
    </subcellularLocation>
</comment>
<dbReference type="OrthoDB" id="1390705at2759"/>
<evidence type="ECO:0000256" key="2">
    <source>
        <dbReference type="ARBA" id="ARBA00023015"/>
    </source>
</evidence>
<keyword evidence="2" id="KW-0805">Transcription regulation</keyword>
<evidence type="ECO:0000259" key="7">
    <source>
        <dbReference type="PROSITE" id="PS50066"/>
    </source>
</evidence>
<dbReference type="PRINTS" id="PR00404">
    <property type="entry name" value="MADSDOMAIN"/>
</dbReference>
<keyword evidence="9" id="KW-1185">Reference proteome</keyword>
<evidence type="ECO:0000256" key="5">
    <source>
        <dbReference type="ARBA" id="ARBA00023242"/>
    </source>
</evidence>
<keyword evidence="4" id="KW-0804">Transcription</keyword>